<dbReference type="InterPro" id="IPR052894">
    <property type="entry name" value="AsmA-related"/>
</dbReference>
<evidence type="ECO:0000256" key="1">
    <source>
        <dbReference type="SAM" id="MobiDB-lite"/>
    </source>
</evidence>
<reference evidence="2 3" key="1">
    <citation type="journal article" date="2016" name="Int. J. Syst. Evol. Microbiol.">
        <title>Chitinibacter fontanus sp. nov., isolated from a spring.</title>
        <authorList>
            <person name="Sheu S.Y."/>
            <person name="Li Y.S."/>
            <person name="Young C.C."/>
            <person name="Chen W.M."/>
        </authorList>
    </citation>
    <scope>NUCLEOTIDE SEQUENCE [LARGE SCALE GENOMIC DNA]</scope>
    <source>
        <strain evidence="2 3">STM-7</strain>
    </source>
</reference>
<dbReference type="Proteomes" id="UP000510822">
    <property type="component" value="Chromosome"/>
</dbReference>
<keyword evidence="3" id="KW-1185">Reference proteome</keyword>
<evidence type="ECO:0008006" key="4">
    <source>
        <dbReference type="Google" id="ProtNLM"/>
    </source>
</evidence>
<proteinExistence type="predicted"/>
<gene>
    <name evidence="2" type="ORF">HZU75_10850</name>
</gene>
<sequence>MSKNILIGLVVTGGLIAGAPLIFPYSFFKTDVESTLSKLTNTKAQIGSIHFNYSPVPQFTLAQVVLDSAETAAIERIEIPVSTHNLLNWGQSLRDITLDQAQFSRQFALDIPNKLQPRADSKLKISRINLSQASVKLETSTVGPVNGQLRFKADGSIDDLLITADEGRAELQVQPAEAGTFKVQFNAKGWTLPLGYPVQFEYLKLIGLANAEGIDIADIRADLYSGLVTGNAQLKWSQGWSLSGQLFGKNIQAEPLIKVFSHITRTSGRMNADAVFKYTSADYASLFKQPQINGRFVVQDGMLSNFDLVTPLKSQSPTVQSRGGQTNFNTLSGGITIANKVVQLRSLSLDAGKFRSRGEIVIRDNAIVGNVASQLAAGAVTVSNQLRVTGTLNAPELRSGGAYRPGGEAPTLQESPPAEPSTETAKE</sequence>
<name>A0A7D5ZKL0_9NEIS</name>
<dbReference type="AlphaFoldDB" id="A0A7D5ZKL0"/>
<dbReference type="KEGG" id="cfon:HZU75_10850"/>
<dbReference type="GO" id="GO:0005886">
    <property type="term" value="C:plasma membrane"/>
    <property type="evidence" value="ECO:0007669"/>
    <property type="project" value="TreeGrafter"/>
</dbReference>
<accession>A0A7D5ZKL0</accession>
<organism evidence="2 3">
    <name type="scientific">Chitinibacter fontanus</name>
    <dbReference type="NCBI Taxonomy" id="1737446"/>
    <lineage>
        <taxon>Bacteria</taxon>
        <taxon>Pseudomonadati</taxon>
        <taxon>Pseudomonadota</taxon>
        <taxon>Betaproteobacteria</taxon>
        <taxon>Neisseriales</taxon>
        <taxon>Chitinibacteraceae</taxon>
        <taxon>Chitinibacter</taxon>
    </lineage>
</organism>
<dbReference type="GO" id="GO:0090313">
    <property type="term" value="P:regulation of protein targeting to membrane"/>
    <property type="evidence" value="ECO:0007669"/>
    <property type="project" value="TreeGrafter"/>
</dbReference>
<evidence type="ECO:0000313" key="2">
    <source>
        <dbReference type="EMBL" id="QLI81990.1"/>
    </source>
</evidence>
<protein>
    <recommendedName>
        <fullName evidence="4">AsmA family protein</fullName>
    </recommendedName>
</protein>
<dbReference type="PANTHER" id="PTHR30441">
    <property type="entry name" value="DUF748 DOMAIN-CONTAINING PROTEIN"/>
    <property type="match status" value="1"/>
</dbReference>
<feature type="region of interest" description="Disordered" evidence="1">
    <location>
        <begin position="397"/>
        <end position="427"/>
    </location>
</feature>
<dbReference type="RefSeq" id="WP_180306080.1">
    <property type="nucleotide sequence ID" value="NZ_CP058952.1"/>
</dbReference>
<evidence type="ECO:0000313" key="3">
    <source>
        <dbReference type="Proteomes" id="UP000510822"/>
    </source>
</evidence>
<dbReference type="PANTHER" id="PTHR30441:SF8">
    <property type="entry name" value="DUF748 DOMAIN-CONTAINING PROTEIN"/>
    <property type="match status" value="1"/>
</dbReference>
<dbReference type="EMBL" id="CP058952">
    <property type="protein sequence ID" value="QLI81990.1"/>
    <property type="molecule type" value="Genomic_DNA"/>
</dbReference>